<protein>
    <submittedName>
        <fullName evidence="4">Proline dehydrogenase</fullName>
    </submittedName>
</protein>
<dbReference type="InterPro" id="IPR015659">
    <property type="entry name" value="Proline_oxidase"/>
</dbReference>
<sequence>MDEHALESELRRVGGQLAAAFPSPTRHPLRTLDARALERTTEDVQLRAALLRFVDVVPACRSPDDVARHLTSFLDAVGEPPQPLGIAMRMGATRAGRAALGAAAAHGVRHVAHRFIVGESPAAASPTLRRLWRHGVASSLDLLGEATVTDAEADAYEARCDEALDVVAAEARRWPARPLLEADGSGPIPRANLSVKVSALTPRLRPEAPGPGQRDAARRLRRLLARADLHGAHLHVDMESLDSRDAVLALVLELLDEPAFAHGPSVGVVVQAYLRDAGEQVDRLLAWARRSERRPPLVVRLVKGAYWDHEVVLARQHGWQTPVLEQKAASDRAFEALTLRLLEARPDVRVAVASHNLRSVAHAIACDRLLGGSGEDLELQVLRGLGDDLASALAAGGLRVRSYCPVGDLVAGMAYLVRRLLENTANDSFLSQAAHGEPLDRLLARP</sequence>
<dbReference type="GO" id="GO:0004657">
    <property type="term" value="F:proline dehydrogenase activity"/>
    <property type="evidence" value="ECO:0007669"/>
    <property type="project" value="InterPro"/>
</dbReference>
<dbReference type="HOGENOM" id="CLU_613524_0_0_11"/>
<gene>
    <name evidence="4" type="ordered locus">Cwoe_3164</name>
</gene>
<evidence type="ECO:0000259" key="2">
    <source>
        <dbReference type="Pfam" id="PF01619"/>
    </source>
</evidence>
<dbReference type="eggNOG" id="COG4230">
    <property type="taxonomic scope" value="Bacteria"/>
</dbReference>
<dbReference type="AlphaFoldDB" id="D3FDW7"/>
<evidence type="ECO:0000313" key="4">
    <source>
        <dbReference type="EMBL" id="ADB51583.1"/>
    </source>
</evidence>
<feature type="domain" description="Proline utilization A N-terminal" evidence="3">
    <location>
        <begin position="7"/>
        <end position="115"/>
    </location>
</feature>
<feature type="domain" description="Proline dehydrogenase" evidence="2">
    <location>
        <begin position="126"/>
        <end position="432"/>
    </location>
</feature>
<reference evidence="4 5" key="1">
    <citation type="journal article" date="2010" name="Stand. Genomic Sci.">
        <title>Complete genome sequence of Conexibacter woesei type strain (ID131577).</title>
        <authorList>
            <person name="Pukall R."/>
            <person name="Lapidus A."/>
            <person name="Glavina Del Rio T."/>
            <person name="Copeland A."/>
            <person name="Tice H."/>
            <person name="Cheng J.-F."/>
            <person name="Lucas S."/>
            <person name="Chen F."/>
            <person name="Nolan M."/>
            <person name="Bruce D."/>
            <person name="Goodwin L."/>
            <person name="Pitluck S."/>
            <person name="Mavromatis K."/>
            <person name="Ivanova N."/>
            <person name="Ovchinnikova G."/>
            <person name="Pati A."/>
            <person name="Chen A."/>
            <person name="Palaniappan K."/>
            <person name="Land M."/>
            <person name="Hauser L."/>
            <person name="Chang Y.-J."/>
            <person name="Jeffries C.D."/>
            <person name="Chain P."/>
            <person name="Meincke L."/>
            <person name="Sims D."/>
            <person name="Brettin T."/>
            <person name="Detter J.C."/>
            <person name="Rohde M."/>
            <person name="Goeker M."/>
            <person name="Bristow J."/>
            <person name="Eisen J.A."/>
            <person name="Markowitz V."/>
            <person name="Kyrpides N.C."/>
            <person name="Klenk H.-P."/>
            <person name="Hugenholtz P."/>
        </authorList>
    </citation>
    <scope>NUCLEOTIDE SEQUENCE [LARGE SCALE GENOMIC DNA]</scope>
    <source>
        <strain evidence="5">DSM 14684 / CIP 108061 / JCM 11494 / NBRC 100937 / ID131577</strain>
    </source>
</reference>
<dbReference type="InterPro" id="IPR002872">
    <property type="entry name" value="Proline_DH_dom"/>
</dbReference>
<dbReference type="Pfam" id="PF18083">
    <property type="entry name" value="PutA_N"/>
    <property type="match status" value="1"/>
</dbReference>
<dbReference type="SUPFAM" id="SSF51730">
    <property type="entry name" value="FAD-linked oxidoreductase"/>
    <property type="match status" value="1"/>
</dbReference>
<keyword evidence="1" id="KW-0560">Oxidoreductase</keyword>
<evidence type="ECO:0000313" key="5">
    <source>
        <dbReference type="Proteomes" id="UP000008229"/>
    </source>
</evidence>
<dbReference type="InterPro" id="IPR029041">
    <property type="entry name" value="FAD-linked_oxidoreductase-like"/>
</dbReference>
<reference evidence="5" key="2">
    <citation type="submission" date="2010-01" db="EMBL/GenBank/DDBJ databases">
        <title>The complete genome of Conexibacter woesei DSM 14684.</title>
        <authorList>
            <consortium name="US DOE Joint Genome Institute (JGI-PGF)"/>
            <person name="Lucas S."/>
            <person name="Copeland A."/>
            <person name="Lapidus A."/>
            <person name="Glavina del Rio T."/>
            <person name="Dalin E."/>
            <person name="Tice H."/>
            <person name="Bruce D."/>
            <person name="Goodwin L."/>
            <person name="Pitluck S."/>
            <person name="Kyrpides N."/>
            <person name="Mavromatis K."/>
            <person name="Ivanova N."/>
            <person name="Mikhailova N."/>
            <person name="Chertkov O."/>
            <person name="Brettin T."/>
            <person name="Detter J.C."/>
            <person name="Han C."/>
            <person name="Larimer F."/>
            <person name="Land M."/>
            <person name="Hauser L."/>
            <person name="Markowitz V."/>
            <person name="Cheng J.-F."/>
            <person name="Hugenholtz P."/>
            <person name="Woyke T."/>
            <person name="Wu D."/>
            <person name="Pukall R."/>
            <person name="Steenblock K."/>
            <person name="Schneider S."/>
            <person name="Klenk H.-P."/>
            <person name="Eisen J.A."/>
        </authorList>
    </citation>
    <scope>NUCLEOTIDE SEQUENCE [LARGE SCALE GENOMIC DNA]</scope>
    <source>
        <strain evidence="5">DSM 14684 / CIP 108061 / JCM 11494 / NBRC 100937 / ID131577</strain>
    </source>
</reference>
<evidence type="ECO:0000256" key="1">
    <source>
        <dbReference type="ARBA" id="ARBA00023002"/>
    </source>
</evidence>
<dbReference type="KEGG" id="cwo:Cwoe_3164"/>
<name>D3FDW7_CONWI</name>
<dbReference type="Pfam" id="PF01619">
    <property type="entry name" value="Pro_dh"/>
    <property type="match status" value="1"/>
</dbReference>
<dbReference type="InterPro" id="IPR041514">
    <property type="entry name" value="PutA_N"/>
</dbReference>
<dbReference type="Proteomes" id="UP000008229">
    <property type="component" value="Chromosome"/>
</dbReference>
<dbReference type="GO" id="GO:0006562">
    <property type="term" value="P:L-proline catabolic process"/>
    <property type="evidence" value="ECO:0007669"/>
    <property type="project" value="InterPro"/>
</dbReference>
<dbReference type="OrthoDB" id="9773461at2"/>
<dbReference type="eggNOG" id="COG0506">
    <property type="taxonomic scope" value="Bacteria"/>
</dbReference>
<proteinExistence type="predicted"/>
<accession>D3FDW7</accession>
<dbReference type="EMBL" id="CP001854">
    <property type="protein sequence ID" value="ADB51583.1"/>
    <property type="molecule type" value="Genomic_DNA"/>
</dbReference>
<keyword evidence="5" id="KW-1185">Reference proteome</keyword>
<dbReference type="PANTHER" id="PTHR13914">
    <property type="entry name" value="PROLINE OXIDASE"/>
    <property type="match status" value="1"/>
</dbReference>
<dbReference type="PANTHER" id="PTHR13914:SF0">
    <property type="entry name" value="PROLINE DEHYDROGENASE 1, MITOCHONDRIAL"/>
    <property type="match status" value="1"/>
</dbReference>
<dbReference type="STRING" id="469383.Cwoe_3164"/>
<evidence type="ECO:0000259" key="3">
    <source>
        <dbReference type="Pfam" id="PF18083"/>
    </source>
</evidence>
<dbReference type="RefSeq" id="WP_012934634.1">
    <property type="nucleotide sequence ID" value="NC_013739.1"/>
</dbReference>
<organism evidence="4 5">
    <name type="scientific">Conexibacter woesei (strain DSM 14684 / CCUG 47730 / CIP 108061 / JCM 11494 / NBRC 100937 / ID131577)</name>
    <dbReference type="NCBI Taxonomy" id="469383"/>
    <lineage>
        <taxon>Bacteria</taxon>
        <taxon>Bacillati</taxon>
        <taxon>Actinomycetota</taxon>
        <taxon>Thermoleophilia</taxon>
        <taxon>Solirubrobacterales</taxon>
        <taxon>Conexibacteraceae</taxon>
        <taxon>Conexibacter</taxon>
    </lineage>
</organism>
<dbReference type="Gene3D" id="3.20.20.220">
    <property type="match status" value="1"/>
</dbReference>